<protein>
    <submittedName>
        <fullName evidence="1">Uncharacterized protein</fullName>
    </submittedName>
</protein>
<reference evidence="1" key="1">
    <citation type="submission" date="2023-04" db="EMBL/GenBank/DDBJ databases">
        <authorList>
            <person name="Vijverberg K."/>
            <person name="Xiong W."/>
            <person name="Schranz E."/>
        </authorList>
    </citation>
    <scope>NUCLEOTIDE SEQUENCE</scope>
</reference>
<keyword evidence="2" id="KW-1185">Reference proteome</keyword>
<name>A0AA35ZQ58_LACSI</name>
<dbReference type="AlphaFoldDB" id="A0AA35ZQ58"/>
<evidence type="ECO:0000313" key="1">
    <source>
        <dbReference type="EMBL" id="CAI9296819.1"/>
    </source>
</evidence>
<evidence type="ECO:0000313" key="2">
    <source>
        <dbReference type="Proteomes" id="UP001177003"/>
    </source>
</evidence>
<organism evidence="1 2">
    <name type="scientific">Lactuca saligna</name>
    <name type="common">Willowleaf lettuce</name>
    <dbReference type="NCBI Taxonomy" id="75948"/>
    <lineage>
        <taxon>Eukaryota</taxon>
        <taxon>Viridiplantae</taxon>
        <taxon>Streptophyta</taxon>
        <taxon>Embryophyta</taxon>
        <taxon>Tracheophyta</taxon>
        <taxon>Spermatophyta</taxon>
        <taxon>Magnoliopsida</taxon>
        <taxon>eudicotyledons</taxon>
        <taxon>Gunneridae</taxon>
        <taxon>Pentapetalae</taxon>
        <taxon>asterids</taxon>
        <taxon>campanulids</taxon>
        <taxon>Asterales</taxon>
        <taxon>Asteraceae</taxon>
        <taxon>Cichorioideae</taxon>
        <taxon>Cichorieae</taxon>
        <taxon>Lactucinae</taxon>
        <taxon>Lactuca</taxon>
    </lineage>
</organism>
<dbReference type="Proteomes" id="UP001177003">
    <property type="component" value="Chromosome 8"/>
</dbReference>
<proteinExistence type="predicted"/>
<accession>A0AA35ZQ58</accession>
<gene>
    <name evidence="1" type="ORF">LSALG_LOCUS35669</name>
</gene>
<dbReference type="EMBL" id="OX465084">
    <property type="protein sequence ID" value="CAI9296819.1"/>
    <property type="molecule type" value="Genomic_DNA"/>
</dbReference>
<sequence>MRNRVLWSKPPMKRPTNFEIDALLPASDDHTSDYVPSNMDDPSTKTWIWVVVEMNTNKKHLKLMFPVKDILVAVMDDDANYLDDDENSIGEFNSDIVSFDDNIADPFALIEMSDQIFKFDSKVENVNAQVGALDSKFDQVLKSIS</sequence>